<keyword evidence="2" id="KW-1133">Transmembrane helix</keyword>
<keyword evidence="3" id="KW-0614">Plasmid</keyword>
<sequence length="181" mass="19782">MTATYAASRRLGRVMPPPEVSLVAAHPPPQLVETTEQPDNRWVGTAEKVWATTHPVNQGLAIVGVVVFSVALIRAAAPKLETLLRIWKGQGDKGTADVPAQPFTPPPEPTEADKRMDQLLAVTQDMARKLQKVEQGVHNVSAEVSVLDKRIGRIEDRLTSAVTREEMRIALDLVSELAKAR</sequence>
<organism evidence="3">
    <name type="scientific">Azospirillum brasilense</name>
    <dbReference type="NCBI Taxonomy" id="192"/>
    <lineage>
        <taxon>Bacteria</taxon>
        <taxon>Pseudomonadati</taxon>
        <taxon>Pseudomonadota</taxon>
        <taxon>Alphaproteobacteria</taxon>
        <taxon>Rhodospirillales</taxon>
        <taxon>Azospirillaceae</taxon>
        <taxon>Azospirillum</taxon>
    </lineage>
</organism>
<dbReference type="GeneID" id="56447883"/>
<evidence type="ECO:0000313" key="5">
    <source>
        <dbReference type="Proteomes" id="UP001277471"/>
    </source>
</evidence>
<dbReference type="RefSeq" id="WP_015989327.1">
    <property type="nucleotide sequence ID" value="NZ_CP032342.1"/>
</dbReference>
<evidence type="ECO:0000313" key="3">
    <source>
        <dbReference type="EMBL" id="AAS83066.1"/>
    </source>
</evidence>
<keyword evidence="2" id="KW-0812">Transmembrane</keyword>
<feature type="transmembrane region" description="Helical" evidence="2">
    <location>
        <begin position="59"/>
        <end position="77"/>
    </location>
</feature>
<reference evidence="4 5" key="2">
    <citation type="submission" date="2023-11" db="EMBL/GenBank/DDBJ databases">
        <title>MicrobeMod: A computational toolkit for identifying prokaryotic methylation and restriction-modification with nanopore sequencing.</title>
        <authorList>
            <person name="Crits-Christoph A."/>
            <person name="Kang S.C."/>
            <person name="Lee H."/>
            <person name="Ostrov N."/>
        </authorList>
    </citation>
    <scope>NUCLEOTIDE SEQUENCE [LARGE SCALE GENOMIC DNA]</scope>
    <source>
        <strain evidence="4 5">ATCC 29145</strain>
    </source>
</reference>
<name>Q6QW54_AZOBR</name>
<geneLocation type="plasmid" evidence="3">
    <name>90 MDa</name>
</geneLocation>
<dbReference type="EMBL" id="JAWXYC010000001">
    <property type="protein sequence ID" value="MDX5949714.1"/>
    <property type="molecule type" value="Genomic_DNA"/>
</dbReference>
<evidence type="ECO:0000313" key="4">
    <source>
        <dbReference type="EMBL" id="MDX5949714.1"/>
    </source>
</evidence>
<dbReference type="Proteomes" id="UP001277471">
    <property type="component" value="Unassembled WGS sequence"/>
</dbReference>
<keyword evidence="5" id="KW-1185">Reference proteome</keyword>
<evidence type="ECO:0000256" key="2">
    <source>
        <dbReference type="SAM" id="Phobius"/>
    </source>
</evidence>
<gene>
    <name evidence="3" type="ORF">pRhico078</name>
    <name evidence="4" type="ORF">SIM66_00630</name>
</gene>
<keyword evidence="2" id="KW-0472">Membrane</keyword>
<protein>
    <submittedName>
        <fullName evidence="3">Uncharacterized protein</fullName>
    </submittedName>
</protein>
<feature type="region of interest" description="Disordered" evidence="1">
    <location>
        <begin position="93"/>
        <end position="112"/>
    </location>
</feature>
<reference evidence="3" key="1">
    <citation type="journal article" date="2004" name="FEMS Microbiol. Lett.">
        <title>Annotation of the pRhico plasmid of Azospirillum brasilense reveals its role in determining the outer surface composition.</title>
        <authorList>
            <person name="Vanbleu E."/>
            <person name="Marchal K."/>
            <person name="Lambrecht M."/>
            <person name="Mathys J."/>
            <person name="Vanderleyden J."/>
        </authorList>
    </citation>
    <scope>NUCLEOTIDE SEQUENCE</scope>
    <source>
        <plasmid evidence="3">90 MDa</plasmid>
    </source>
</reference>
<proteinExistence type="predicted"/>
<dbReference type="EMBL" id="AY523974">
    <property type="protein sequence ID" value="AAS83066.1"/>
    <property type="molecule type" value="Genomic_DNA"/>
</dbReference>
<evidence type="ECO:0000256" key="1">
    <source>
        <dbReference type="SAM" id="MobiDB-lite"/>
    </source>
</evidence>
<dbReference type="AlphaFoldDB" id="Q6QW54"/>
<accession>Q6QW54</accession>